<name>A0A699TA66_TANCI</name>
<sequence>DSTATPALEQYEEWMNAMVDGPDTEMTDGAANSKSGGVFV</sequence>
<gene>
    <name evidence="2" type="ORF">Tci_878267</name>
</gene>
<protein>
    <submittedName>
        <fullName evidence="2">Uncharacterized protein</fullName>
    </submittedName>
</protein>
<accession>A0A699TA66</accession>
<proteinExistence type="predicted"/>
<organism evidence="2">
    <name type="scientific">Tanacetum cinerariifolium</name>
    <name type="common">Dalmatian daisy</name>
    <name type="synonym">Chrysanthemum cinerariifolium</name>
    <dbReference type="NCBI Taxonomy" id="118510"/>
    <lineage>
        <taxon>Eukaryota</taxon>
        <taxon>Viridiplantae</taxon>
        <taxon>Streptophyta</taxon>
        <taxon>Embryophyta</taxon>
        <taxon>Tracheophyta</taxon>
        <taxon>Spermatophyta</taxon>
        <taxon>Magnoliopsida</taxon>
        <taxon>eudicotyledons</taxon>
        <taxon>Gunneridae</taxon>
        <taxon>Pentapetalae</taxon>
        <taxon>asterids</taxon>
        <taxon>campanulids</taxon>
        <taxon>Asterales</taxon>
        <taxon>Asteraceae</taxon>
        <taxon>Asteroideae</taxon>
        <taxon>Anthemideae</taxon>
        <taxon>Anthemidinae</taxon>
        <taxon>Tanacetum</taxon>
    </lineage>
</organism>
<dbReference type="AlphaFoldDB" id="A0A699TA66"/>
<dbReference type="EMBL" id="BKCJ011223897">
    <property type="protein sequence ID" value="GFD06298.1"/>
    <property type="molecule type" value="Genomic_DNA"/>
</dbReference>
<feature type="non-terminal residue" evidence="2">
    <location>
        <position position="1"/>
    </location>
</feature>
<evidence type="ECO:0000256" key="1">
    <source>
        <dbReference type="SAM" id="MobiDB-lite"/>
    </source>
</evidence>
<feature type="region of interest" description="Disordered" evidence="1">
    <location>
        <begin position="20"/>
        <end position="40"/>
    </location>
</feature>
<evidence type="ECO:0000313" key="2">
    <source>
        <dbReference type="EMBL" id="GFD06298.1"/>
    </source>
</evidence>
<comment type="caution">
    <text evidence="2">The sequence shown here is derived from an EMBL/GenBank/DDBJ whole genome shotgun (WGS) entry which is preliminary data.</text>
</comment>
<reference evidence="2" key="1">
    <citation type="journal article" date="2019" name="Sci. Rep.">
        <title>Draft genome of Tanacetum cinerariifolium, the natural source of mosquito coil.</title>
        <authorList>
            <person name="Yamashiro T."/>
            <person name="Shiraishi A."/>
            <person name="Satake H."/>
            <person name="Nakayama K."/>
        </authorList>
    </citation>
    <scope>NUCLEOTIDE SEQUENCE</scope>
</reference>
<feature type="compositionally biased region" description="Polar residues" evidence="1">
    <location>
        <begin position="30"/>
        <end position="40"/>
    </location>
</feature>